<feature type="region of interest" description="Disordered" evidence="1">
    <location>
        <begin position="204"/>
        <end position="244"/>
    </location>
</feature>
<sequence>MSIDLRQSIQQDKQKMKDVSKRHQMWLGGFLTETNWVSTDKNNLIESPNKTVKSEQKMGMTSALSPMATFHSNKFIPFIHERDSVGRLIREENSDQNNENDLDQDSQSRKNSKHYSTDNRLDKSNLFSQKNLQLASRTQSLNHLLFDTIIMPGSNGKKKQQVIMDDKRTYQRSNYLELNKTNEDAQQQNKPKSINYQEFKIKTIQPNKLRETHSQFSPSKEGSTKPNSQHSNVRGGGGTVKQPRLGFNDQYHENKVPSIGYYNVTHNLIEPRVHGIFIKGKDKHFNKIRPSNFEGNPHLMNFKQTDKYVSTPDFQKSLARSQTNYKWAPEIYQEEINKLKESQKGFKLDNKQLESDYQFYIKMQKKYPLKQLQFIEEMPKTKFHQPPNKQEIKELTKNILKKFGFDIASKKFSFFREKYTINL</sequence>
<dbReference type="EMBL" id="GG662711">
    <property type="protein sequence ID" value="EAR94811.2"/>
    <property type="molecule type" value="Genomic_DNA"/>
</dbReference>
<organism evidence="2 3">
    <name type="scientific">Tetrahymena thermophila (strain SB210)</name>
    <dbReference type="NCBI Taxonomy" id="312017"/>
    <lineage>
        <taxon>Eukaryota</taxon>
        <taxon>Sar</taxon>
        <taxon>Alveolata</taxon>
        <taxon>Ciliophora</taxon>
        <taxon>Intramacronucleata</taxon>
        <taxon>Oligohymenophorea</taxon>
        <taxon>Hymenostomatida</taxon>
        <taxon>Tetrahymenina</taxon>
        <taxon>Tetrahymenidae</taxon>
        <taxon>Tetrahymena</taxon>
    </lineage>
</organism>
<keyword evidence="3" id="KW-1185">Reference proteome</keyword>
<reference evidence="3" key="1">
    <citation type="journal article" date="2006" name="PLoS Biol.">
        <title>Macronuclear genome sequence of the ciliate Tetrahymena thermophila, a model eukaryote.</title>
        <authorList>
            <person name="Eisen J.A."/>
            <person name="Coyne R.S."/>
            <person name="Wu M."/>
            <person name="Wu D."/>
            <person name="Thiagarajan M."/>
            <person name="Wortman J.R."/>
            <person name="Badger J.H."/>
            <person name="Ren Q."/>
            <person name="Amedeo P."/>
            <person name="Jones K.M."/>
            <person name="Tallon L.J."/>
            <person name="Delcher A.L."/>
            <person name="Salzberg S.L."/>
            <person name="Silva J.C."/>
            <person name="Haas B.J."/>
            <person name="Majoros W.H."/>
            <person name="Farzad M."/>
            <person name="Carlton J.M."/>
            <person name="Smith R.K. Jr."/>
            <person name="Garg J."/>
            <person name="Pearlman R.E."/>
            <person name="Karrer K.M."/>
            <person name="Sun L."/>
            <person name="Manning G."/>
            <person name="Elde N.C."/>
            <person name="Turkewitz A.P."/>
            <person name="Asai D.J."/>
            <person name="Wilkes D.E."/>
            <person name="Wang Y."/>
            <person name="Cai H."/>
            <person name="Collins K."/>
            <person name="Stewart B.A."/>
            <person name="Lee S.R."/>
            <person name="Wilamowska K."/>
            <person name="Weinberg Z."/>
            <person name="Ruzzo W.L."/>
            <person name="Wloga D."/>
            <person name="Gaertig J."/>
            <person name="Frankel J."/>
            <person name="Tsao C.-C."/>
            <person name="Gorovsky M.A."/>
            <person name="Keeling P.J."/>
            <person name="Waller R.F."/>
            <person name="Patron N.J."/>
            <person name="Cherry J.M."/>
            <person name="Stover N.A."/>
            <person name="Krieger C.J."/>
            <person name="del Toro C."/>
            <person name="Ryder H.F."/>
            <person name="Williamson S.C."/>
            <person name="Barbeau R.A."/>
            <person name="Hamilton E.P."/>
            <person name="Orias E."/>
        </authorList>
    </citation>
    <scope>NUCLEOTIDE SEQUENCE [LARGE SCALE GENOMIC DNA]</scope>
    <source>
        <strain evidence="3">SB210</strain>
    </source>
</reference>
<dbReference type="KEGG" id="tet:TTHERM_00675840"/>
<dbReference type="InParanoid" id="Q23DX6"/>
<evidence type="ECO:0000313" key="3">
    <source>
        <dbReference type="Proteomes" id="UP000009168"/>
    </source>
</evidence>
<dbReference type="AlphaFoldDB" id="Q23DX6"/>
<name>Q23DX6_TETTS</name>
<evidence type="ECO:0000313" key="2">
    <source>
        <dbReference type="EMBL" id="EAR94811.2"/>
    </source>
</evidence>
<feature type="compositionally biased region" description="Polar residues" evidence="1">
    <location>
        <begin position="214"/>
        <end position="232"/>
    </location>
</feature>
<dbReference type="GeneID" id="7826447"/>
<proteinExistence type="predicted"/>
<accession>Q23DX6</accession>
<dbReference type="Proteomes" id="UP000009168">
    <property type="component" value="Unassembled WGS sequence"/>
</dbReference>
<gene>
    <name evidence="2" type="ORF">TTHERM_00675840</name>
</gene>
<dbReference type="HOGENOM" id="CLU_635377_0_0_1"/>
<protein>
    <submittedName>
        <fullName evidence="2">Uncharacterized protein</fullName>
    </submittedName>
</protein>
<feature type="region of interest" description="Disordered" evidence="1">
    <location>
        <begin position="91"/>
        <end position="124"/>
    </location>
</feature>
<evidence type="ECO:0000256" key="1">
    <source>
        <dbReference type="SAM" id="MobiDB-lite"/>
    </source>
</evidence>
<dbReference type="RefSeq" id="XP_001015056.2">
    <property type="nucleotide sequence ID" value="XM_001015056.2"/>
</dbReference>